<proteinExistence type="predicted"/>
<evidence type="ECO:0000313" key="1">
    <source>
        <dbReference type="EMBL" id="EFA82097.1"/>
    </source>
</evidence>
<dbReference type="AlphaFoldDB" id="D3B958"/>
<name>D3B958_HETP5</name>
<keyword evidence="2" id="KW-1185">Reference proteome</keyword>
<dbReference type="Proteomes" id="UP000001396">
    <property type="component" value="Unassembled WGS sequence"/>
</dbReference>
<dbReference type="RefSeq" id="XP_020434214.1">
    <property type="nucleotide sequence ID" value="XM_020575898.1"/>
</dbReference>
<comment type="caution">
    <text evidence="1">The sequence shown here is derived from an EMBL/GenBank/DDBJ whole genome shotgun (WGS) entry which is preliminary data.</text>
</comment>
<dbReference type="InParanoid" id="D3B958"/>
<accession>D3B958</accession>
<dbReference type="EMBL" id="ADBJ01000021">
    <property type="protein sequence ID" value="EFA82097.1"/>
    <property type="molecule type" value="Genomic_DNA"/>
</dbReference>
<protein>
    <submittedName>
        <fullName evidence="1">Uncharacterized protein</fullName>
    </submittedName>
</protein>
<dbReference type="GeneID" id="31360488"/>
<reference evidence="1 2" key="1">
    <citation type="journal article" date="2011" name="Genome Res.">
        <title>Phylogeny-wide analysis of social amoeba genomes highlights ancient origins for complex intercellular communication.</title>
        <authorList>
            <person name="Heidel A.J."/>
            <person name="Lawal H.M."/>
            <person name="Felder M."/>
            <person name="Schilde C."/>
            <person name="Helps N.R."/>
            <person name="Tunggal B."/>
            <person name="Rivero F."/>
            <person name="John U."/>
            <person name="Schleicher M."/>
            <person name="Eichinger L."/>
            <person name="Platzer M."/>
            <person name="Noegel A.A."/>
            <person name="Schaap P."/>
            <person name="Gloeckner G."/>
        </authorList>
    </citation>
    <scope>NUCLEOTIDE SEQUENCE [LARGE SCALE GENOMIC DNA]</scope>
    <source>
        <strain evidence="2">ATCC 26659 / Pp 5 / PN500</strain>
    </source>
</reference>
<gene>
    <name evidence="1" type="ORF">PPL_05002</name>
</gene>
<organism evidence="1 2">
    <name type="scientific">Heterostelium pallidum (strain ATCC 26659 / Pp 5 / PN500)</name>
    <name type="common">Cellular slime mold</name>
    <name type="synonym">Polysphondylium pallidum</name>
    <dbReference type="NCBI Taxonomy" id="670386"/>
    <lineage>
        <taxon>Eukaryota</taxon>
        <taxon>Amoebozoa</taxon>
        <taxon>Evosea</taxon>
        <taxon>Eumycetozoa</taxon>
        <taxon>Dictyostelia</taxon>
        <taxon>Acytosteliales</taxon>
        <taxon>Acytosteliaceae</taxon>
        <taxon>Heterostelium</taxon>
    </lineage>
</organism>
<sequence length="64" mass="7221">MTILNNLVSISFFSKSTKSSSCFTLSLPMCSNNIMQSNIEFSASVPNNDLIERKMPIFKRFPRG</sequence>
<evidence type="ECO:0000313" key="2">
    <source>
        <dbReference type="Proteomes" id="UP000001396"/>
    </source>
</evidence>